<dbReference type="Pfam" id="PF02786">
    <property type="entry name" value="CPSase_L_D2"/>
    <property type="match status" value="1"/>
</dbReference>
<reference evidence="17" key="1">
    <citation type="submission" date="2017-11" db="EMBL/GenBank/DDBJ databases">
        <title>The draft genome sequence of Chromatocurvus sp. F02.</title>
        <authorList>
            <person name="Du Z.-J."/>
            <person name="Chang Y.-Q."/>
        </authorList>
    </citation>
    <scope>NUCLEOTIDE SEQUENCE [LARGE SCALE GENOMIC DNA]</scope>
    <source>
        <strain evidence="17">F02</strain>
    </source>
</reference>
<dbReference type="Proteomes" id="UP000234845">
    <property type="component" value="Unassembled WGS sequence"/>
</dbReference>
<dbReference type="InterPro" id="IPR011053">
    <property type="entry name" value="Single_hybrid_motif"/>
</dbReference>
<dbReference type="SUPFAM" id="SSF56059">
    <property type="entry name" value="Glutathione synthetase ATP-binding domain-like"/>
    <property type="match status" value="1"/>
</dbReference>
<comment type="function">
    <text evidence="2">This protein is a component of the acetyl coenzyme A carboxylase complex; first, biotin carboxylase catalyzes the carboxylation of the carrier protein and then the transcarboxylase transfers the carboxyl group to form malonyl-CoA.</text>
</comment>
<evidence type="ECO:0000256" key="7">
    <source>
        <dbReference type="ARBA" id="ARBA00022741"/>
    </source>
</evidence>
<dbReference type="NCBIfam" id="NF006367">
    <property type="entry name" value="PRK08591.1"/>
    <property type="match status" value="1"/>
</dbReference>
<keyword evidence="8 12" id="KW-0067">ATP-binding</keyword>
<evidence type="ECO:0000256" key="4">
    <source>
        <dbReference type="ARBA" id="ARBA00011750"/>
    </source>
</evidence>
<dbReference type="RefSeq" id="WP_101520638.1">
    <property type="nucleotide sequence ID" value="NZ_PKLZ01000003.1"/>
</dbReference>
<dbReference type="Pfam" id="PF00364">
    <property type="entry name" value="Biotin_lipoyl"/>
    <property type="match status" value="1"/>
</dbReference>
<dbReference type="InterPro" id="IPR005482">
    <property type="entry name" value="Biotin_COase_C"/>
</dbReference>
<dbReference type="InterPro" id="IPR011054">
    <property type="entry name" value="Rudment_hybrid_motif"/>
</dbReference>
<dbReference type="PROSITE" id="PS50968">
    <property type="entry name" value="BIOTINYL_LIPOYL"/>
    <property type="match status" value="1"/>
</dbReference>
<dbReference type="FunFam" id="3.30.470.20:FF:000028">
    <property type="entry name" value="Methylcrotonoyl-CoA carboxylase subunit alpha, mitochondrial"/>
    <property type="match status" value="1"/>
</dbReference>
<evidence type="ECO:0000313" key="17">
    <source>
        <dbReference type="Proteomes" id="UP000234845"/>
    </source>
</evidence>
<dbReference type="SUPFAM" id="SSF51230">
    <property type="entry name" value="Single hybrid motif"/>
    <property type="match status" value="1"/>
</dbReference>
<sequence>MAQFDSVLIANRGEIAVRVIRSAQQQGYRTIAVYSAADANAPHVQMADEAVLIGPAPPKESYLDPQRILQAAAQTGARAIHPGYGFLSENADFARACENAGIVFIGPSADAIGLMGNKGAAKRLMLAAGVPCIPGYQEEDQSDSALVKAAQQIGAPLMVKAAAGGGGRGMRLVHDLADLPAALAAARSEAENAFGSGELILEKALLQPRHVEIQVLSDHHGNHIHLGERDCSIQRRHQKVVEESPCPVMTPELREAMGEAAVNAARSIDYRGAGTVEFLLDADRQFYFLEMNTRLQVEHPVTEMVTGLDLVALQLQVAQGYPLPLSQADVVLSGHAIEVRLYAEDVVNGFLPATGTVYRWRKPAGEGIRVDHGLAEGQEVSPFYDPMVAKIIAWGEDRATACRRLQRALQTTVLFGPANNRQFLLDVVQSPQFEAGLATTAFIAEQFPDGVQPAASTRVHYCTAAVLQYRQAVAASERMQTSPATYLRGWSGIRAIHAHYRYPTVSDEVLDIAVRQTGAGRYECVLDDSHHVLAWLGEDSPGLATVTADGVAQPLNYAFTGRGCVSLQLGAYAGVFTNLLAFTRGDEIAMASSGVVKAPMHGTVLQIAVAVGESVSVGQELLVMEAMKMEHRLLAEVTGVVSGLHAETGRQVSAGMVLIEIAEDVTR</sequence>
<proteinExistence type="predicted"/>
<evidence type="ECO:0000256" key="12">
    <source>
        <dbReference type="PROSITE-ProRule" id="PRU00409"/>
    </source>
</evidence>
<feature type="domain" description="ATP-grasp" evidence="14">
    <location>
        <begin position="122"/>
        <end position="319"/>
    </location>
</feature>
<evidence type="ECO:0000256" key="10">
    <source>
        <dbReference type="ARBA" id="ARBA00033786"/>
    </source>
</evidence>
<dbReference type="CDD" id="cd06850">
    <property type="entry name" value="biotinyl_domain"/>
    <property type="match status" value="1"/>
</dbReference>
<dbReference type="Gene3D" id="3.30.470.20">
    <property type="entry name" value="ATP-grasp fold, B domain"/>
    <property type="match status" value="1"/>
</dbReference>
<evidence type="ECO:0000256" key="2">
    <source>
        <dbReference type="ARBA" id="ARBA00003761"/>
    </source>
</evidence>
<dbReference type="PANTHER" id="PTHR18866:SF33">
    <property type="entry name" value="METHYLCROTONOYL-COA CARBOXYLASE SUBUNIT ALPHA, MITOCHONDRIAL-RELATED"/>
    <property type="match status" value="1"/>
</dbReference>
<accession>A0A2N5Y3U3</accession>
<dbReference type="InterPro" id="IPR011764">
    <property type="entry name" value="Biotin_carboxylation_dom"/>
</dbReference>
<evidence type="ECO:0000256" key="6">
    <source>
        <dbReference type="ARBA" id="ARBA00022598"/>
    </source>
</evidence>
<feature type="domain" description="Biotin carboxylation" evidence="15">
    <location>
        <begin position="3"/>
        <end position="448"/>
    </location>
</feature>
<dbReference type="PROSITE" id="PS00867">
    <property type="entry name" value="CPSASE_2"/>
    <property type="match status" value="1"/>
</dbReference>
<dbReference type="SUPFAM" id="SSF52440">
    <property type="entry name" value="PreATP-grasp domain"/>
    <property type="match status" value="1"/>
</dbReference>
<dbReference type="InterPro" id="IPR050856">
    <property type="entry name" value="Biotin_carboxylase_complex"/>
</dbReference>
<evidence type="ECO:0000259" key="13">
    <source>
        <dbReference type="PROSITE" id="PS50968"/>
    </source>
</evidence>
<dbReference type="Gene3D" id="2.40.50.100">
    <property type="match status" value="1"/>
</dbReference>
<dbReference type="PROSITE" id="PS00188">
    <property type="entry name" value="BIOTIN"/>
    <property type="match status" value="1"/>
</dbReference>
<comment type="caution">
    <text evidence="16">The sequence shown here is derived from an EMBL/GenBank/DDBJ whole genome shotgun (WGS) entry which is preliminary data.</text>
</comment>
<dbReference type="InterPro" id="IPR011761">
    <property type="entry name" value="ATP-grasp"/>
</dbReference>
<evidence type="ECO:0000256" key="3">
    <source>
        <dbReference type="ARBA" id="ARBA00004956"/>
    </source>
</evidence>
<evidence type="ECO:0000256" key="8">
    <source>
        <dbReference type="ARBA" id="ARBA00022840"/>
    </source>
</evidence>
<evidence type="ECO:0000256" key="1">
    <source>
        <dbReference type="ARBA" id="ARBA00001953"/>
    </source>
</evidence>
<dbReference type="InterPro" id="IPR005479">
    <property type="entry name" value="CPAse_ATP-bd"/>
</dbReference>
<gene>
    <name evidence="16" type="ORF">CWI75_06330</name>
</gene>
<dbReference type="GO" id="GO:0046872">
    <property type="term" value="F:metal ion binding"/>
    <property type="evidence" value="ECO:0007669"/>
    <property type="project" value="InterPro"/>
</dbReference>
<organism evidence="16 17">
    <name type="scientific">Kineobactrum sediminis</name>
    <dbReference type="NCBI Taxonomy" id="1905677"/>
    <lineage>
        <taxon>Bacteria</taxon>
        <taxon>Pseudomonadati</taxon>
        <taxon>Pseudomonadota</taxon>
        <taxon>Gammaproteobacteria</taxon>
        <taxon>Cellvibrionales</taxon>
        <taxon>Halieaceae</taxon>
        <taxon>Kineobactrum</taxon>
    </lineage>
</organism>
<dbReference type="InterPro" id="IPR016185">
    <property type="entry name" value="PreATP-grasp_dom_sf"/>
</dbReference>
<dbReference type="EMBL" id="PKLZ01000003">
    <property type="protein sequence ID" value="PLW83038.1"/>
    <property type="molecule type" value="Genomic_DNA"/>
</dbReference>
<keyword evidence="9" id="KW-0092">Biotin</keyword>
<keyword evidence="17" id="KW-1185">Reference proteome</keyword>
<evidence type="ECO:0000256" key="11">
    <source>
        <dbReference type="ARBA" id="ARBA00048600"/>
    </source>
</evidence>
<dbReference type="GO" id="GO:0004075">
    <property type="term" value="F:biotin carboxylase activity"/>
    <property type="evidence" value="ECO:0007669"/>
    <property type="project" value="UniProtKB-EC"/>
</dbReference>
<evidence type="ECO:0000256" key="5">
    <source>
        <dbReference type="ARBA" id="ARBA00017242"/>
    </source>
</evidence>
<dbReference type="GO" id="GO:0005524">
    <property type="term" value="F:ATP binding"/>
    <property type="evidence" value="ECO:0007669"/>
    <property type="project" value="UniProtKB-UniRule"/>
</dbReference>
<evidence type="ECO:0000259" key="14">
    <source>
        <dbReference type="PROSITE" id="PS50975"/>
    </source>
</evidence>
<dbReference type="AlphaFoldDB" id="A0A2N5Y3U3"/>
<dbReference type="InterPro" id="IPR001882">
    <property type="entry name" value="Biotin_BS"/>
</dbReference>
<keyword evidence="7 12" id="KW-0547">Nucleotide-binding</keyword>
<comment type="cofactor">
    <cofactor evidence="1">
        <name>biotin</name>
        <dbReference type="ChEBI" id="CHEBI:57586"/>
    </cofactor>
</comment>
<dbReference type="InterPro" id="IPR000089">
    <property type="entry name" value="Biotin_lipoyl"/>
</dbReference>
<comment type="subunit">
    <text evidence="4">Acetyl-CoA carboxylase is a heterohexamer of biotin carboxyl carrier protein, biotin carboxylase and the two subunits of carboxyl transferase in a 2:2 complex.</text>
</comment>
<dbReference type="PANTHER" id="PTHR18866">
    <property type="entry name" value="CARBOXYLASE:PYRUVATE/ACETYL-COA/PROPIONYL-COA CARBOXYLASE"/>
    <property type="match status" value="1"/>
</dbReference>
<dbReference type="PROSITE" id="PS50979">
    <property type="entry name" value="BC"/>
    <property type="match status" value="1"/>
</dbReference>
<name>A0A2N5Y3U3_9GAMM</name>
<evidence type="ECO:0000313" key="16">
    <source>
        <dbReference type="EMBL" id="PLW83038.1"/>
    </source>
</evidence>
<dbReference type="PROSITE" id="PS50975">
    <property type="entry name" value="ATP_GRASP"/>
    <property type="match status" value="1"/>
</dbReference>
<comment type="catalytic activity">
    <reaction evidence="11">
        <text>N(6)-biotinyl-L-lysyl-[protein] + hydrogencarbonate + ATP = N(6)-carboxybiotinyl-L-lysyl-[protein] + ADP + phosphate + H(+)</text>
        <dbReference type="Rhea" id="RHEA:13501"/>
        <dbReference type="Rhea" id="RHEA-COMP:10505"/>
        <dbReference type="Rhea" id="RHEA-COMP:10506"/>
        <dbReference type="ChEBI" id="CHEBI:15378"/>
        <dbReference type="ChEBI" id="CHEBI:17544"/>
        <dbReference type="ChEBI" id="CHEBI:30616"/>
        <dbReference type="ChEBI" id="CHEBI:43474"/>
        <dbReference type="ChEBI" id="CHEBI:83144"/>
        <dbReference type="ChEBI" id="CHEBI:83145"/>
        <dbReference type="ChEBI" id="CHEBI:456216"/>
        <dbReference type="EC" id="6.3.4.14"/>
    </reaction>
</comment>
<evidence type="ECO:0000256" key="9">
    <source>
        <dbReference type="ARBA" id="ARBA00023267"/>
    </source>
</evidence>
<dbReference type="SMART" id="SM01209">
    <property type="entry name" value="GARS_A"/>
    <property type="match status" value="1"/>
</dbReference>
<feature type="domain" description="Lipoyl-binding" evidence="13">
    <location>
        <begin position="585"/>
        <end position="662"/>
    </location>
</feature>
<dbReference type="FunFam" id="3.30.1490.20:FF:000003">
    <property type="entry name" value="acetyl-CoA carboxylase isoform X1"/>
    <property type="match status" value="1"/>
</dbReference>
<dbReference type="FunFam" id="3.40.50.20:FF:000010">
    <property type="entry name" value="Propionyl-CoA carboxylase subunit alpha"/>
    <property type="match status" value="1"/>
</dbReference>
<dbReference type="SMART" id="SM00878">
    <property type="entry name" value="Biotin_carb_C"/>
    <property type="match status" value="1"/>
</dbReference>
<protein>
    <recommendedName>
        <fullName evidence="5">Biotin carboxylase</fullName>
    </recommendedName>
    <alternativeName>
        <fullName evidence="10">Acetyl-coenzyme A carboxylase biotin carboxylase subunit A</fullName>
    </alternativeName>
</protein>
<dbReference type="Pfam" id="PF00289">
    <property type="entry name" value="Biotin_carb_N"/>
    <property type="match status" value="1"/>
</dbReference>
<dbReference type="SUPFAM" id="SSF51246">
    <property type="entry name" value="Rudiment single hybrid motif"/>
    <property type="match status" value="1"/>
</dbReference>
<evidence type="ECO:0000259" key="15">
    <source>
        <dbReference type="PROSITE" id="PS50979"/>
    </source>
</evidence>
<comment type="pathway">
    <text evidence="3">Lipid metabolism; malonyl-CoA biosynthesis; malonyl-CoA from acetyl-CoA: step 1/1.</text>
</comment>
<dbReference type="InterPro" id="IPR005481">
    <property type="entry name" value="BC-like_N"/>
</dbReference>
<keyword evidence="6" id="KW-0436">Ligase</keyword>
<dbReference type="OrthoDB" id="9763189at2"/>
<dbReference type="Pfam" id="PF02785">
    <property type="entry name" value="Biotin_carb_C"/>
    <property type="match status" value="1"/>
</dbReference>